<feature type="transmembrane region" description="Helical" evidence="1">
    <location>
        <begin position="101"/>
        <end position="119"/>
    </location>
</feature>
<dbReference type="RefSeq" id="WP_120117273.1">
    <property type="nucleotide sequence ID" value="NZ_QYTW02000006.1"/>
</dbReference>
<dbReference type="InterPro" id="IPR058521">
    <property type="entry name" value="DUF8208"/>
</dbReference>
<dbReference type="NCBIfam" id="NF045890">
    <property type="entry name" value="conj_pls20_p028"/>
    <property type="match status" value="1"/>
</dbReference>
<keyword evidence="1" id="KW-0472">Membrane</keyword>
<evidence type="ECO:0000256" key="1">
    <source>
        <dbReference type="SAM" id="Phobius"/>
    </source>
</evidence>
<dbReference type="EMBL" id="QYTW02000006">
    <property type="protein sequence ID" value="RST60084.1"/>
    <property type="molecule type" value="Genomic_DNA"/>
</dbReference>
<feature type="transmembrane region" description="Helical" evidence="1">
    <location>
        <begin position="240"/>
        <end position="261"/>
    </location>
</feature>
<evidence type="ECO:0000313" key="4">
    <source>
        <dbReference type="Proteomes" id="UP000287296"/>
    </source>
</evidence>
<reference evidence="3 4" key="1">
    <citation type="submission" date="2018-12" db="EMBL/GenBank/DDBJ databases">
        <authorList>
            <person name="Sun L."/>
            <person name="Chen Z."/>
        </authorList>
    </citation>
    <scope>NUCLEOTIDE SEQUENCE [LARGE SCALE GENOMIC DNA]</scope>
    <source>
        <strain evidence="3 4">LMG 29736</strain>
    </source>
</reference>
<feature type="domain" description="DUF8208" evidence="2">
    <location>
        <begin position="20"/>
        <end position="277"/>
    </location>
</feature>
<protein>
    <recommendedName>
        <fullName evidence="2">DUF8208 domain-containing protein</fullName>
    </recommendedName>
</protein>
<proteinExistence type="predicted"/>
<keyword evidence="1" id="KW-1133">Transmembrane helix</keyword>
<dbReference type="Pfam" id="PF26635">
    <property type="entry name" value="DUF8208"/>
    <property type="match status" value="1"/>
</dbReference>
<dbReference type="InterPro" id="IPR058066">
    <property type="entry name" value="pXO2-14_N"/>
</dbReference>
<evidence type="ECO:0000313" key="3">
    <source>
        <dbReference type="EMBL" id="RST60084.1"/>
    </source>
</evidence>
<organism evidence="3 4">
    <name type="scientific">Siminovitchia terrae</name>
    <name type="common">Bacillus terrae</name>
    <dbReference type="NCBI Taxonomy" id="1914933"/>
    <lineage>
        <taxon>Bacteria</taxon>
        <taxon>Bacillati</taxon>
        <taxon>Bacillota</taxon>
        <taxon>Bacilli</taxon>
        <taxon>Bacillales</taxon>
        <taxon>Bacillaceae</taxon>
        <taxon>Siminovitchia</taxon>
    </lineage>
</organism>
<evidence type="ECO:0000259" key="2">
    <source>
        <dbReference type="Pfam" id="PF26635"/>
    </source>
</evidence>
<gene>
    <name evidence="3" type="ORF">D5F11_008440</name>
</gene>
<name>A0A429X9K2_SIMTE</name>
<dbReference type="AlphaFoldDB" id="A0A429X9K2"/>
<comment type="caution">
    <text evidence="3">The sequence shown here is derived from an EMBL/GenBank/DDBJ whole genome shotgun (WGS) entry which is preliminary data.</text>
</comment>
<dbReference type="Proteomes" id="UP000287296">
    <property type="component" value="Unassembled WGS sequence"/>
</dbReference>
<dbReference type="OrthoDB" id="1938921at2"/>
<feature type="transmembrane region" description="Helical" evidence="1">
    <location>
        <begin position="74"/>
        <end position="92"/>
    </location>
</feature>
<sequence>MSNKEIARKLEEFQDYLSISNIFTDIIRWIGWVFVKGLAWIVDKLETVTDDILLVKSFYNNPEIVAFVDSIKPVLYILLAFSLLYTGYLLIFQKKFNREGIAINLFIALMVILALNAGMDKADEFTDAAIDAVKVNSLYPTDESSLSGSIIHRNIVDLSEIDKTNWSSTELDVPNSVPPSKITNINVREKYGKDTEGISTEGKEISKHTLSFTNAGEYRAEKLAQSGLEWNNEYYFRYSINWFTIFVTLGVIAFTLFSISLKLAKLFFELTFNYIVARHSRWAKNEEDYSGDIKHFFRHYPYFSINEGVYDWHSIYGRNVRYLPLSHCVNRLLFSSH</sequence>
<accession>A0A429X9K2</accession>
<keyword evidence="1" id="KW-0812">Transmembrane</keyword>